<dbReference type="Gene3D" id="3.90.180.10">
    <property type="entry name" value="Medium-chain alcohol dehydrogenases, catalytic domain"/>
    <property type="match status" value="1"/>
</dbReference>
<reference evidence="1 2" key="1">
    <citation type="submission" date="2019-07" db="EMBL/GenBank/DDBJ databases">
        <title>Aquicoccus porphyridii gen. nov., sp. nov., isolated from a small marine red alga, Porphyridium marinum.</title>
        <authorList>
            <person name="Liu L."/>
        </authorList>
    </citation>
    <scope>NUCLEOTIDE SEQUENCE [LARGE SCALE GENOMIC DNA]</scope>
    <source>
        <strain evidence="1 2">L1 8-17</strain>
    </source>
</reference>
<dbReference type="EMBL" id="VINQ01000121">
    <property type="protein sequence ID" value="KAA0909303.1"/>
    <property type="molecule type" value="Genomic_DNA"/>
</dbReference>
<organism evidence="1 2">
    <name type="scientific">Aquicoccus porphyridii</name>
    <dbReference type="NCBI Taxonomy" id="1852029"/>
    <lineage>
        <taxon>Bacteria</taxon>
        <taxon>Pseudomonadati</taxon>
        <taxon>Pseudomonadota</taxon>
        <taxon>Alphaproteobacteria</taxon>
        <taxon>Rhodobacterales</taxon>
        <taxon>Paracoccaceae</taxon>
        <taxon>Aquicoccus</taxon>
    </lineage>
</organism>
<dbReference type="Proteomes" id="UP000325291">
    <property type="component" value="Unassembled WGS sequence"/>
</dbReference>
<dbReference type="AlphaFoldDB" id="A0A5A9YWF5"/>
<comment type="caution">
    <text evidence="1">The sequence shown here is derived from an EMBL/GenBank/DDBJ whole genome shotgun (WGS) entry which is preliminary data.</text>
</comment>
<sequence>SIVGTRADLQEALDFAGEGLVKATIHPGKLDDINQILDQMRAGQIEGRIVLEM</sequence>
<evidence type="ECO:0000313" key="1">
    <source>
        <dbReference type="EMBL" id="KAA0909303.1"/>
    </source>
</evidence>
<name>A0A5A9YWF5_9RHOB</name>
<feature type="non-terminal residue" evidence="1">
    <location>
        <position position="1"/>
    </location>
</feature>
<proteinExistence type="predicted"/>
<protein>
    <submittedName>
        <fullName evidence="1">Zinc-dependent alcohol dehydrogenase</fullName>
    </submittedName>
</protein>
<gene>
    <name evidence="1" type="ORF">FLO80_22040</name>
</gene>
<accession>A0A5A9YWF5</accession>
<evidence type="ECO:0000313" key="2">
    <source>
        <dbReference type="Proteomes" id="UP000325291"/>
    </source>
</evidence>
<keyword evidence="2" id="KW-1185">Reference proteome</keyword>